<organism evidence="1">
    <name type="scientific">Picocystis salinarum</name>
    <dbReference type="NCBI Taxonomy" id="88271"/>
    <lineage>
        <taxon>Eukaryota</taxon>
        <taxon>Viridiplantae</taxon>
        <taxon>Chlorophyta</taxon>
        <taxon>Picocystophyceae</taxon>
        <taxon>Picocystales</taxon>
        <taxon>Picocystaceae</taxon>
        <taxon>Picocystis</taxon>
    </lineage>
</organism>
<dbReference type="AlphaFoldDB" id="A0A7S3XAX5"/>
<protein>
    <submittedName>
        <fullName evidence="1">Uncharacterized protein</fullName>
    </submittedName>
</protein>
<accession>A0A7S3XAX5</accession>
<name>A0A7S3XAX5_9CHLO</name>
<sequence>MRKNTHVMADPSCMDGRGHMWLVLFLTAPMMRKTARAQDPLPAPNNAVRSGTENGPASPFWSANLTKVNAFFADAFNTDVVIEADLWDVNPKILSAGLGFLDIIGIDVTDEETVRAGGGTWEANVTCANGEDPPLGALTSATSRMVNLAGYNCIASGYGGLPICFSWPVRPPTIRTSAFRVTFNNGSTVHPPCAGIMPNVEYNERHCVVIFGDFGTRSPSTDPLAIYPVKVEVVQDLQLIGPDGPVSANGLSFEGGGSPYDAGNGPYFTAAKLNRLSDVGEGVFTPSFINTDAYPNSGVALYGNGGSFYRIRLFYSGGMTPNGVKGLQPVDFAKYFYLAAMLSNGNQLNITEPGELYDVGVGTLSVLGLADTGPLQAQYDACYIEDRDNYIDIIIDASNEAAASTIVSVQAFQEGYESLYNPGGPGNDPTPGVLYTSSASTQSVGVTNAIEFPRTVTYCTDANSRVSTNPEVCSKVYGPNGGEIPHESNVSRRILCASLLWTSLVGLLHVIVPADGAIV</sequence>
<dbReference type="EMBL" id="HBIS01000726">
    <property type="protein sequence ID" value="CAE0606807.1"/>
    <property type="molecule type" value="Transcribed_RNA"/>
</dbReference>
<proteinExistence type="predicted"/>
<reference evidence="1" key="1">
    <citation type="submission" date="2021-01" db="EMBL/GenBank/DDBJ databases">
        <authorList>
            <person name="Corre E."/>
            <person name="Pelletier E."/>
            <person name="Niang G."/>
            <person name="Scheremetjew M."/>
            <person name="Finn R."/>
            <person name="Kale V."/>
            <person name="Holt S."/>
            <person name="Cochrane G."/>
            <person name="Meng A."/>
            <person name="Brown T."/>
            <person name="Cohen L."/>
        </authorList>
    </citation>
    <scope>NUCLEOTIDE SEQUENCE</scope>
    <source>
        <strain evidence="1">CCMP1897</strain>
    </source>
</reference>
<gene>
    <name evidence="1" type="ORF">PSAL00342_LOCUS623</name>
</gene>
<evidence type="ECO:0000313" key="1">
    <source>
        <dbReference type="EMBL" id="CAE0606807.1"/>
    </source>
</evidence>